<feature type="domain" description="Pterin-binding" evidence="9">
    <location>
        <begin position="1"/>
        <end position="279"/>
    </location>
</feature>
<gene>
    <name evidence="10" type="ORF">CTOB1V02_LOCUS26</name>
</gene>
<evidence type="ECO:0000256" key="1">
    <source>
        <dbReference type="ARBA" id="ARBA00000198"/>
    </source>
</evidence>
<dbReference type="AlphaFoldDB" id="A0A7R8W4G7"/>
<protein>
    <recommendedName>
        <fullName evidence="9">Pterin-binding domain-containing protein</fullName>
    </recommendedName>
</protein>
<dbReference type="Pfam" id="PF02879">
    <property type="entry name" value="PGM_PMM_II"/>
    <property type="match status" value="1"/>
</dbReference>
<dbReference type="PRINTS" id="PR00509">
    <property type="entry name" value="PGMPMM"/>
</dbReference>
<dbReference type="PROSITE" id="PS50972">
    <property type="entry name" value="PTERIN_BINDING"/>
    <property type="match status" value="1"/>
</dbReference>
<dbReference type="Gene3D" id="3.20.20.20">
    <property type="entry name" value="Dihydropteroate synthase-like"/>
    <property type="match status" value="1"/>
</dbReference>
<dbReference type="OrthoDB" id="8122391at2759"/>
<dbReference type="CDD" id="cd05802">
    <property type="entry name" value="GlmM"/>
    <property type="match status" value="1"/>
</dbReference>
<dbReference type="InterPro" id="IPR016055">
    <property type="entry name" value="A-D-PHexomutase_a/b/a-I/II/III"/>
</dbReference>
<dbReference type="GO" id="GO:0004615">
    <property type="term" value="F:phosphomannomutase activity"/>
    <property type="evidence" value="ECO:0007669"/>
    <property type="project" value="TreeGrafter"/>
</dbReference>
<dbReference type="GO" id="GO:0006048">
    <property type="term" value="P:UDP-N-acetylglucosamine biosynthetic process"/>
    <property type="evidence" value="ECO:0007669"/>
    <property type="project" value="TreeGrafter"/>
</dbReference>
<dbReference type="InterPro" id="IPR006352">
    <property type="entry name" value="GlmM_bact"/>
</dbReference>
<dbReference type="EMBL" id="OB660025">
    <property type="protein sequence ID" value="CAD7222007.1"/>
    <property type="molecule type" value="Genomic_DNA"/>
</dbReference>
<evidence type="ECO:0000259" key="9">
    <source>
        <dbReference type="PROSITE" id="PS50972"/>
    </source>
</evidence>
<reference evidence="10" key="1">
    <citation type="submission" date="2020-11" db="EMBL/GenBank/DDBJ databases">
        <authorList>
            <person name="Tran Van P."/>
        </authorList>
    </citation>
    <scope>NUCLEOTIDE SEQUENCE</scope>
</reference>
<proteinExistence type="inferred from homology"/>
<dbReference type="GO" id="GO:0005829">
    <property type="term" value="C:cytosol"/>
    <property type="evidence" value="ECO:0007669"/>
    <property type="project" value="TreeGrafter"/>
</dbReference>
<evidence type="ECO:0000256" key="8">
    <source>
        <dbReference type="RuleBase" id="RU004326"/>
    </source>
</evidence>
<dbReference type="HAMAP" id="MF_01554_B">
    <property type="entry name" value="GlmM_B"/>
    <property type="match status" value="1"/>
</dbReference>
<dbReference type="PROSITE" id="PS00793">
    <property type="entry name" value="DHPS_2"/>
    <property type="match status" value="1"/>
</dbReference>
<evidence type="ECO:0000256" key="4">
    <source>
        <dbReference type="ARBA" id="ARBA00022553"/>
    </source>
</evidence>
<dbReference type="GO" id="GO:0000287">
    <property type="term" value="F:magnesium ion binding"/>
    <property type="evidence" value="ECO:0007669"/>
    <property type="project" value="InterPro"/>
</dbReference>
<dbReference type="InterPro" id="IPR005846">
    <property type="entry name" value="A-D-PHexomutase_a/b/a-III"/>
</dbReference>
<sequence length="565" mass="59977">MGVLNVTPDSFSDGGKFDGLERALQHARQMRADGADIIDVGGESTRPGAPEVSLQDELARVIPIVAAIAADDSINLPVSVDTSKPEVMRQAVEAGAVLVNDVRALQAPGALECCAELGVAVCLMHMQGEPRTMQLDPYYDDVIDSIAFYIETQEKLMSRRYFGTDGIRGRVGTEPMTAASVLKLGWAAGLNSRMLGPMPTPAVAYLTQTFRAAAGIVISASHNPYYDNGLKFFSGDGSKLPDEIELEIEAMMDEPLTTVDSAELGRASRVNDAAGRYIEFCKSTYPSGSRLGGLKMVVDAANGAAYDIARRVFEELGADVIAVGNEPDGLNINKDCGATAPDNLRAHVLLERADVGVALDGDGDRLIMVDHRGEIVDGDEILYILARSRQASGELNGGVVGTLMSNLGLEHGLADLGIDFVRAKVGDRYVLEQLNAKGWSLGGESSGHIICLDRTTTGDAIVAALQILAYMRGSGESLSVLKSGMTRYPQVLLNVPLSKKVDVSKNADVMRAVDKAESELGEAGRVLLRPSGTEPVVRVMVEGRVANDVEKICNEVANAVGTALG</sequence>
<dbReference type="InterPro" id="IPR036900">
    <property type="entry name" value="A-D-PHexomutase_C_sf"/>
</dbReference>
<dbReference type="InterPro" id="IPR006390">
    <property type="entry name" value="DHP_synth_dom"/>
</dbReference>
<dbReference type="InterPro" id="IPR005841">
    <property type="entry name" value="Alpha-D-phosphohexomutase_SF"/>
</dbReference>
<dbReference type="GO" id="GO:0005975">
    <property type="term" value="P:carbohydrate metabolic process"/>
    <property type="evidence" value="ECO:0007669"/>
    <property type="project" value="InterPro"/>
</dbReference>
<dbReference type="PANTHER" id="PTHR42946">
    <property type="entry name" value="PHOSPHOHEXOSE MUTASE"/>
    <property type="match status" value="1"/>
</dbReference>
<dbReference type="Pfam" id="PF02878">
    <property type="entry name" value="PGM_PMM_I"/>
    <property type="match status" value="1"/>
</dbReference>
<dbReference type="FunFam" id="3.40.120.10:FF:000002">
    <property type="entry name" value="Phosphoglucosamine mutase"/>
    <property type="match status" value="1"/>
</dbReference>
<accession>A0A7R8W4G7</accession>
<evidence type="ECO:0000256" key="2">
    <source>
        <dbReference type="ARBA" id="ARBA00001946"/>
    </source>
</evidence>
<dbReference type="NCBIfam" id="TIGR01455">
    <property type="entry name" value="glmM"/>
    <property type="match status" value="1"/>
</dbReference>
<dbReference type="Pfam" id="PF02880">
    <property type="entry name" value="PGM_PMM_III"/>
    <property type="match status" value="1"/>
</dbReference>
<keyword evidence="5 8" id="KW-0479">Metal-binding</keyword>
<dbReference type="InterPro" id="IPR016066">
    <property type="entry name" value="A-D-PHexomutase_CS"/>
</dbReference>
<evidence type="ECO:0000256" key="6">
    <source>
        <dbReference type="ARBA" id="ARBA00022842"/>
    </source>
</evidence>
<dbReference type="SUPFAM" id="SSF53738">
    <property type="entry name" value="Phosphoglucomutase, first 3 domains"/>
    <property type="match status" value="3"/>
</dbReference>
<dbReference type="InterPro" id="IPR005844">
    <property type="entry name" value="A-D-PHexomutase_a/b/a-I"/>
</dbReference>
<dbReference type="InterPro" id="IPR050060">
    <property type="entry name" value="Phosphoglucosamine_mutase"/>
</dbReference>
<evidence type="ECO:0000256" key="7">
    <source>
        <dbReference type="ARBA" id="ARBA00023235"/>
    </source>
</evidence>
<dbReference type="PROSITE" id="PS00710">
    <property type="entry name" value="PGM_PMM"/>
    <property type="match status" value="1"/>
</dbReference>
<dbReference type="SUPFAM" id="SSF51717">
    <property type="entry name" value="Dihydropteroate synthetase-like"/>
    <property type="match status" value="1"/>
</dbReference>
<evidence type="ECO:0000313" key="10">
    <source>
        <dbReference type="EMBL" id="CAD7222007.1"/>
    </source>
</evidence>
<dbReference type="Gene3D" id="3.40.120.10">
    <property type="entry name" value="Alpha-D-Glucose-1,6-Bisphosphate, subunit A, domain 3"/>
    <property type="match status" value="3"/>
</dbReference>
<evidence type="ECO:0000256" key="5">
    <source>
        <dbReference type="ARBA" id="ARBA00022723"/>
    </source>
</evidence>
<dbReference type="FunFam" id="3.30.310.50:FF:000001">
    <property type="entry name" value="Phosphoglucosamine mutase"/>
    <property type="match status" value="1"/>
</dbReference>
<dbReference type="Gene3D" id="3.30.310.50">
    <property type="entry name" value="Alpha-D-phosphohexomutase, C-terminal domain"/>
    <property type="match status" value="1"/>
</dbReference>
<dbReference type="Pfam" id="PF00809">
    <property type="entry name" value="Pterin_bind"/>
    <property type="match status" value="1"/>
</dbReference>
<dbReference type="NCBIfam" id="TIGR01496">
    <property type="entry name" value="DHPS"/>
    <property type="match status" value="1"/>
</dbReference>
<comment type="catalytic activity">
    <reaction evidence="1">
        <text>6-hydroxymethyl-7,8-dihydropterin + ATP = (7,8-dihydropterin-6-yl)methyl diphosphate + AMP + H(+)</text>
        <dbReference type="Rhea" id="RHEA:11412"/>
        <dbReference type="ChEBI" id="CHEBI:15378"/>
        <dbReference type="ChEBI" id="CHEBI:30616"/>
        <dbReference type="ChEBI" id="CHEBI:44841"/>
        <dbReference type="ChEBI" id="CHEBI:72950"/>
        <dbReference type="ChEBI" id="CHEBI:456215"/>
        <dbReference type="EC" id="2.7.6.3"/>
    </reaction>
</comment>
<dbReference type="InterPro" id="IPR011005">
    <property type="entry name" value="Dihydropteroate_synth-like_sf"/>
</dbReference>
<dbReference type="InterPro" id="IPR005843">
    <property type="entry name" value="A-D-PHexomutase_C"/>
</dbReference>
<keyword evidence="4" id="KW-0597">Phosphoprotein</keyword>
<dbReference type="Pfam" id="PF00408">
    <property type="entry name" value="PGM_PMM_IV"/>
    <property type="match status" value="1"/>
</dbReference>
<dbReference type="InterPro" id="IPR005845">
    <property type="entry name" value="A-D-PHexomutase_a/b/a-II"/>
</dbReference>
<organism evidence="10">
    <name type="scientific">Cyprideis torosa</name>
    <dbReference type="NCBI Taxonomy" id="163714"/>
    <lineage>
        <taxon>Eukaryota</taxon>
        <taxon>Metazoa</taxon>
        <taxon>Ecdysozoa</taxon>
        <taxon>Arthropoda</taxon>
        <taxon>Crustacea</taxon>
        <taxon>Oligostraca</taxon>
        <taxon>Ostracoda</taxon>
        <taxon>Podocopa</taxon>
        <taxon>Podocopida</taxon>
        <taxon>Cytherocopina</taxon>
        <taxon>Cytheroidea</taxon>
        <taxon>Cytherideidae</taxon>
        <taxon>Cyprideis</taxon>
    </lineage>
</organism>
<keyword evidence="7" id="KW-0413">Isomerase</keyword>
<dbReference type="GO" id="GO:0009396">
    <property type="term" value="P:folic acid-containing compound biosynthetic process"/>
    <property type="evidence" value="ECO:0007669"/>
    <property type="project" value="InterPro"/>
</dbReference>
<dbReference type="GO" id="GO:0003848">
    <property type="term" value="F:2-amino-4-hydroxy-6-hydroxymethyldihydropteridine diphosphokinase activity"/>
    <property type="evidence" value="ECO:0007669"/>
    <property type="project" value="UniProtKB-EC"/>
</dbReference>
<comment type="cofactor">
    <cofactor evidence="2">
        <name>Mg(2+)</name>
        <dbReference type="ChEBI" id="CHEBI:18420"/>
    </cofactor>
</comment>
<dbReference type="GO" id="GO:0004156">
    <property type="term" value="F:dihydropteroate synthase activity"/>
    <property type="evidence" value="ECO:0007669"/>
    <property type="project" value="InterPro"/>
</dbReference>
<dbReference type="PANTHER" id="PTHR42946:SF1">
    <property type="entry name" value="PHOSPHOGLUCOMUTASE (ALPHA-D-GLUCOSE-1,6-BISPHOSPHATE-DEPENDENT)"/>
    <property type="match status" value="1"/>
</dbReference>
<name>A0A7R8W4G7_9CRUS</name>
<comment type="similarity">
    <text evidence="3 8">Belongs to the phosphohexose mutase family.</text>
</comment>
<dbReference type="NCBIfam" id="NF008139">
    <property type="entry name" value="PRK10887.1"/>
    <property type="match status" value="1"/>
</dbReference>
<keyword evidence="6 8" id="KW-0460">Magnesium</keyword>
<dbReference type="SUPFAM" id="SSF55957">
    <property type="entry name" value="Phosphoglucomutase, C-terminal domain"/>
    <property type="match status" value="1"/>
</dbReference>
<dbReference type="GO" id="GO:0008966">
    <property type="term" value="F:phosphoglucosamine mutase activity"/>
    <property type="evidence" value="ECO:0007669"/>
    <property type="project" value="InterPro"/>
</dbReference>
<dbReference type="InterPro" id="IPR000489">
    <property type="entry name" value="Pterin-binding_dom"/>
</dbReference>
<evidence type="ECO:0000256" key="3">
    <source>
        <dbReference type="ARBA" id="ARBA00010231"/>
    </source>
</evidence>